<dbReference type="Proteomes" id="UP001217089">
    <property type="component" value="Unassembled WGS sequence"/>
</dbReference>
<protein>
    <recommendedName>
        <fullName evidence="2">LYR motif-containing protein 9</fullName>
    </recommendedName>
</protein>
<name>A0ABQ9F557_TEGGR</name>
<accession>A0ABQ9F557</accession>
<comment type="caution">
    <text evidence="4">The sequence shown here is derived from an EMBL/GenBank/DDBJ whole genome shotgun (WGS) entry which is preliminary data.</text>
</comment>
<dbReference type="EMBL" id="JARBDR010000440">
    <property type="protein sequence ID" value="KAJ8312464.1"/>
    <property type="molecule type" value="Genomic_DNA"/>
</dbReference>
<sequence>MSINTPQQLYKHLLRCIRQLPGEAQSYYRNYVRQGYISHSDETDPERIQQIISRALEDAEWILKKYKKE</sequence>
<dbReference type="PANTHER" id="PTHR47061:SF1">
    <property type="entry name" value="LYR MOTIF-CONTAINING PROTEIN 9"/>
    <property type="match status" value="1"/>
</dbReference>
<dbReference type="InterPro" id="IPR008011">
    <property type="entry name" value="Complex1_LYR_dom"/>
</dbReference>
<dbReference type="CDD" id="cd20269">
    <property type="entry name" value="Complex1_LYR_LYRM9"/>
    <property type="match status" value="1"/>
</dbReference>
<evidence type="ECO:0000313" key="5">
    <source>
        <dbReference type="Proteomes" id="UP001217089"/>
    </source>
</evidence>
<dbReference type="InterPro" id="IPR045291">
    <property type="entry name" value="Complex1_LYR_LYRM9"/>
</dbReference>
<proteinExistence type="inferred from homology"/>
<feature type="domain" description="Complex 1 LYR protein" evidence="3">
    <location>
        <begin position="8"/>
        <end position="60"/>
    </location>
</feature>
<evidence type="ECO:0000256" key="2">
    <source>
        <dbReference type="ARBA" id="ARBA00026234"/>
    </source>
</evidence>
<evidence type="ECO:0000256" key="1">
    <source>
        <dbReference type="ARBA" id="ARBA00025757"/>
    </source>
</evidence>
<comment type="similarity">
    <text evidence="1">Belongs to the complex I LYR family. LYRM9 subfamily.</text>
</comment>
<dbReference type="Pfam" id="PF05347">
    <property type="entry name" value="Complex1_LYR"/>
    <property type="match status" value="1"/>
</dbReference>
<gene>
    <name evidence="4" type="ORF">KUTeg_009837</name>
</gene>
<dbReference type="InterPro" id="IPR052151">
    <property type="entry name" value="Complex_I_LYR"/>
</dbReference>
<organism evidence="4 5">
    <name type="scientific">Tegillarca granosa</name>
    <name type="common">Malaysian cockle</name>
    <name type="synonym">Anadara granosa</name>
    <dbReference type="NCBI Taxonomy" id="220873"/>
    <lineage>
        <taxon>Eukaryota</taxon>
        <taxon>Metazoa</taxon>
        <taxon>Spiralia</taxon>
        <taxon>Lophotrochozoa</taxon>
        <taxon>Mollusca</taxon>
        <taxon>Bivalvia</taxon>
        <taxon>Autobranchia</taxon>
        <taxon>Pteriomorphia</taxon>
        <taxon>Arcoida</taxon>
        <taxon>Arcoidea</taxon>
        <taxon>Arcidae</taxon>
        <taxon>Tegillarca</taxon>
    </lineage>
</organism>
<keyword evidence="5" id="KW-1185">Reference proteome</keyword>
<evidence type="ECO:0000259" key="3">
    <source>
        <dbReference type="Pfam" id="PF05347"/>
    </source>
</evidence>
<dbReference type="PANTHER" id="PTHR47061">
    <property type="entry name" value="LYR MOTIF-CONTAINING PROTEIN 9"/>
    <property type="match status" value="1"/>
</dbReference>
<reference evidence="4 5" key="1">
    <citation type="submission" date="2022-12" db="EMBL/GenBank/DDBJ databases">
        <title>Chromosome-level genome of Tegillarca granosa.</title>
        <authorList>
            <person name="Kim J."/>
        </authorList>
    </citation>
    <scope>NUCLEOTIDE SEQUENCE [LARGE SCALE GENOMIC DNA]</scope>
    <source>
        <strain evidence="4">Teg-2019</strain>
        <tissue evidence="4">Adductor muscle</tissue>
    </source>
</reference>
<evidence type="ECO:0000313" key="4">
    <source>
        <dbReference type="EMBL" id="KAJ8312464.1"/>
    </source>
</evidence>